<dbReference type="PANTHER" id="PTHR16650:SF6">
    <property type="entry name" value="GH21622P"/>
    <property type="match status" value="1"/>
</dbReference>
<protein>
    <submittedName>
        <fullName evidence="2">Uncharacterized protein</fullName>
    </submittedName>
</protein>
<feature type="compositionally biased region" description="Basic and acidic residues" evidence="1">
    <location>
        <begin position="250"/>
        <end position="264"/>
    </location>
</feature>
<feature type="region of interest" description="Disordered" evidence="1">
    <location>
        <begin position="184"/>
        <end position="302"/>
    </location>
</feature>
<feature type="region of interest" description="Disordered" evidence="1">
    <location>
        <begin position="22"/>
        <end position="121"/>
    </location>
</feature>
<dbReference type="AlphaFoldDB" id="A0AAD9JUT5"/>
<evidence type="ECO:0000313" key="3">
    <source>
        <dbReference type="Proteomes" id="UP001208570"/>
    </source>
</evidence>
<name>A0AAD9JUT5_9ANNE</name>
<dbReference type="GO" id="GO:0042073">
    <property type="term" value="P:intraciliary transport"/>
    <property type="evidence" value="ECO:0007669"/>
    <property type="project" value="TreeGrafter"/>
</dbReference>
<sequence length="322" mass="38182">MKGDKREIRDRTWRKSLNRMTNIQSWRRERRESGWRDKNNRRRESEQRDREEQARREQERRDREERERRDREEREREQNEEREQRAREEREQRERDEVERRAREEQNRIANEAANREQRRQKDLLLAKMKAIDESKTQEEIDPFLVPEPKKIDKKDYTFTKPVENMYQGKPAYDNVTVQRNKKKGFLDDDNDDGFGYQPSFTNSRSPTKQKRKSDLNDDDNDSNSSKGMRKPQVKKADILENLFGSSSSTERKVGEKTGEKSPKETSSTLFGGGSSSLDDEAPPASNSHLLPRRLRQPSSTLLRPAINAVDNIDDDIEELAL</sequence>
<reference evidence="2" key="1">
    <citation type="journal article" date="2023" name="Mol. Biol. Evol.">
        <title>Third-Generation Sequencing Reveals the Adaptive Role of the Epigenome in Three Deep-Sea Polychaetes.</title>
        <authorList>
            <person name="Perez M."/>
            <person name="Aroh O."/>
            <person name="Sun Y."/>
            <person name="Lan Y."/>
            <person name="Juniper S.K."/>
            <person name="Young C.R."/>
            <person name="Angers B."/>
            <person name="Qian P.Y."/>
        </authorList>
    </citation>
    <scope>NUCLEOTIDE SEQUENCE</scope>
    <source>
        <strain evidence="2">P08H-3</strain>
    </source>
</reference>
<proteinExistence type="predicted"/>
<gene>
    <name evidence="2" type="ORF">LSH36_150g02008</name>
</gene>
<evidence type="ECO:0000256" key="1">
    <source>
        <dbReference type="SAM" id="MobiDB-lite"/>
    </source>
</evidence>
<comment type="caution">
    <text evidence="2">The sequence shown here is derived from an EMBL/GenBank/DDBJ whole genome shotgun (WGS) entry which is preliminary data.</text>
</comment>
<dbReference type="InterPro" id="IPR026188">
    <property type="entry name" value="Lebercilin-like"/>
</dbReference>
<dbReference type="Proteomes" id="UP001208570">
    <property type="component" value="Unassembled WGS sequence"/>
</dbReference>
<dbReference type="PANTHER" id="PTHR16650">
    <property type="entry name" value="C21ORF13-RELATED"/>
    <property type="match status" value="1"/>
</dbReference>
<dbReference type="EMBL" id="JAODUP010000150">
    <property type="protein sequence ID" value="KAK2159586.1"/>
    <property type="molecule type" value="Genomic_DNA"/>
</dbReference>
<organism evidence="2 3">
    <name type="scientific">Paralvinella palmiformis</name>
    <dbReference type="NCBI Taxonomy" id="53620"/>
    <lineage>
        <taxon>Eukaryota</taxon>
        <taxon>Metazoa</taxon>
        <taxon>Spiralia</taxon>
        <taxon>Lophotrochozoa</taxon>
        <taxon>Annelida</taxon>
        <taxon>Polychaeta</taxon>
        <taxon>Sedentaria</taxon>
        <taxon>Canalipalpata</taxon>
        <taxon>Terebellida</taxon>
        <taxon>Terebelliformia</taxon>
        <taxon>Alvinellidae</taxon>
        <taxon>Paralvinella</taxon>
    </lineage>
</organism>
<dbReference type="GO" id="GO:0005930">
    <property type="term" value="C:axoneme"/>
    <property type="evidence" value="ECO:0007669"/>
    <property type="project" value="TreeGrafter"/>
</dbReference>
<accession>A0AAD9JUT5</accession>
<feature type="compositionally biased region" description="Basic and acidic residues" evidence="1">
    <location>
        <begin position="26"/>
        <end position="107"/>
    </location>
</feature>
<evidence type="ECO:0000313" key="2">
    <source>
        <dbReference type="EMBL" id="KAK2159586.1"/>
    </source>
</evidence>
<keyword evidence="3" id="KW-1185">Reference proteome</keyword>